<gene>
    <name evidence="2" type="ORF">NS226_06475</name>
</gene>
<dbReference type="EMBL" id="LDPZ01000013">
    <property type="protein sequence ID" value="KTQ96762.1"/>
    <property type="molecule type" value="Genomic_DNA"/>
</dbReference>
<organism evidence="2 3">
    <name type="scientific">Aureimonas ureilytica</name>
    <dbReference type="NCBI Taxonomy" id="401562"/>
    <lineage>
        <taxon>Bacteria</taxon>
        <taxon>Pseudomonadati</taxon>
        <taxon>Pseudomonadota</taxon>
        <taxon>Alphaproteobacteria</taxon>
        <taxon>Hyphomicrobiales</taxon>
        <taxon>Aurantimonadaceae</taxon>
        <taxon>Aureimonas</taxon>
    </lineage>
</organism>
<evidence type="ECO:0008006" key="4">
    <source>
        <dbReference type="Google" id="ProtNLM"/>
    </source>
</evidence>
<sequence length="165" mass="17687">MTQRAPETITLPVHEPLRPPPEDWLLAYAAIVPITAGALSLFVLPDWSATLLPLTLVWAGAIVTFLSGVRRGVSFRMPDGAHLSQLAMMMWLFLAGIGSILLTGAGRFGLTTALLLLAYLSLAVLDPIAARREEVPNYFAGLRPMQMGLAVVSLAVVGLRVGGWI</sequence>
<dbReference type="AlphaFoldDB" id="A0A175RAI5"/>
<dbReference type="PATRIC" id="fig|401562.3.peg.583"/>
<feature type="transmembrane region" description="Helical" evidence="1">
    <location>
        <begin position="25"/>
        <end position="44"/>
    </location>
</feature>
<name>A0A175RAI5_9HYPH</name>
<reference evidence="2 3" key="1">
    <citation type="journal article" date="2016" name="Front. Microbiol.">
        <title>Genomic Resource of Rice Seed Associated Bacteria.</title>
        <authorList>
            <person name="Midha S."/>
            <person name="Bansal K."/>
            <person name="Sharma S."/>
            <person name="Kumar N."/>
            <person name="Patil P.P."/>
            <person name="Chaudhry V."/>
            <person name="Patil P.B."/>
        </authorList>
    </citation>
    <scope>NUCLEOTIDE SEQUENCE [LARGE SCALE GENOMIC DNA]</scope>
    <source>
        <strain evidence="2 3">NS226</strain>
    </source>
</reference>
<feature type="transmembrane region" description="Helical" evidence="1">
    <location>
        <begin position="146"/>
        <end position="164"/>
    </location>
</feature>
<dbReference type="STRING" id="401562.NS365_03920"/>
<keyword evidence="1" id="KW-1133">Transmembrane helix</keyword>
<evidence type="ECO:0000256" key="1">
    <source>
        <dbReference type="SAM" id="Phobius"/>
    </source>
</evidence>
<evidence type="ECO:0000313" key="3">
    <source>
        <dbReference type="Proteomes" id="UP000078272"/>
    </source>
</evidence>
<accession>A0A175RAI5</accession>
<protein>
    <recommendedName>
        <fullName evidence="4">DUF3429 domain-containing protein</fullName>
    </recommendedName>
</protein>
<keyword evidence="1" id="KW-0812">Transmembrane</keyword>
<feature type="transmembrane region" description="Helical" evidence="1">
    <location>
        <begin position="81"/>
        <end position="102"/>
    </location>
</feature>
<comment type="caution">
    <text evidence="2">The sequence shown here is derived from an EMBL/GenBank/DDBJ whole genome shotgun (WGS) entry which is preliminary data.</text>
</comment>
<keyword evidence="1" id="KW-0472">Membrane</keyword>
<evidence type="ECO:0000313" key="2">
    <source>
        <dbReference type="EMBL" id="KTQ96762.1"/>
    </source>
</evidence>
<dbReference type="Proteomes" id="UP000078272">
    <property type="component" value="Unassembled WGS sequence"/>
</dbReference>
<proteinExistence type="predicted"/>
<feature type="transmembrane region" description="Helical" evidence="1">
    <location>
        <begin position="50"/>
        <end position="69"/>
    </location>
</feature>
<feature type="transmembrane region" description="Helical" evidence="1">
    <location>
        <begin position="108"/>
        <end position="125"/>
    </location>
</feature>